<evidence type="ECO:0000256" key="1">
    <source>
        <dbReference type="ARBA" id="ARBA00001974"/>
    </source>
</evidence>
<gene>
    <name evidence="10" type="ORF">HM131_02745</name>
</gene>
<dbReference type="GO" id="GO:0003995">
    <property type="term" value="F:acyl-CoA dehydrogenase activity"/>
    <property type="evidence" value="ECO:0007669"/>
    <property type="project" value="InterPro"/>
</dbReference>
<dbReference type="GO" id="GO:0050660">
    <property type="term" value="F:flavin adenine dinucleotide binding"/>
    <property type="evidence" value="ECO:0007669"/>
    <property type="project" value="InterPro"/>
</dbReference>
<dbReference type="PANTHER" id="PTHR43884:SF12">
    <property type="entry name" value="ISOVALERYL-COA DEHYDROGENASE, MITOCHONDRIAL-RELATED"/>
    <property type="match status" value="1"/>
</dbReference>
<keyword evidence="4 6" id="KW-0274">FAD</keyword>
<dbReference type="Gene3D" id="1.10.540.10">
    <property type="entry name" value="Acyl-CoA dehydrogenase/oxidase, N-terminal domain"/>
    <property type="match status" value="1"/>
</dbReference>
<evidence type="ECO:0000256" key="2">
    <source>
        <dbReference type="ARBA" id="ARBA00009347"/>
    </source>
</evidence>
<comment type="similarity">
    <text evidence="2 6">Belongs to the acyl-CoA dehydrogenase family.</text>
</comment>
<protein>
    <submittedName>
        <fullName evidence="10">Acyl-CoA dehydrogenase</fullName>
    </submittedName>
</protein>
<dbReference type="PROSITE" id="PS00072">
    <property type="entry name" value="ACYL_COA_DH_1"/>
    <property type="match status" value="1"/>
</dbReference>
<dbReference type="Gene3D" id="2.40.110.10">
    <property type="entry name" value="Butyryl-CoA Dehydrogenase, subunit A, domain 2"/>
    <property type="match status" value="1"/>
</dbReference>
<dbReference type="EMBL" id="CP020772">
    <property type="protein sequence ID" value="ARI75810.1"/>
    <property type="molecule type" value="Genomic_DNA"/>
</dbReference>
<dbReference type="Pfam" id="PF02771">
    <property type="entry name" value="Acyl-CoA_dh_N"/>
    <property type="match status" value="1"/>
</dbReference>
<dbReference type="KEGG" id="hmn:HM131_02745"/>
<dbReference type="InterPro" id="IPR009075">
    <property type="entry name" value="AcylCo_DH/oxidase_C"/>
</dbReference>
<evidence type="ECO:0000256" key="4">
    <source>
        <dbReference type="ARBA" id="ARBA00022827"/>
    </source>
</evidence>
<dbReference type="InterPro" id="IPR013786">
    <property type="entry name" value="AcylCoA_DH/ox_N"/>
</dbReference>
<evidence type="ECO:0000259" key="9">
    <source>
        <dbReference type="Pfam" id="PF02771"/>
    </source>
</evidence>
<dbReference type="PANTHER" id="PTHR43884">
    <property type="entry name" value="ACYL-COA DEHYDROGENASE"/>
    <property type="match status" value="1"/>
</dbReference>
<dbReference type="Pfam" id="PF00441">
    <property type="entry name" value="Acyl-CoA_dh_1"/>
    <property type="match status" value="1"/>
</dbReference>
<organism evidence="10 11">
    <name type="scientific">Halobacillus mangrovi</name>
    <dbReference type="NCBI Taxonomy" id="402384"/>
    <lineage>
        <taxon>Bacteria</taxon>
        <taxon>Bacillati</taxon>
        <taxon>Bacillota</taxon>
        <taxon>Bacilli</taxon>
        <taxon>Bacillales</taxon>
        <taxon>Bacillaceae</taxon>
        <taxon>Halobacillus</taxon>
    </lineage>
</organism>
<evidence type="ECO:0000259" key="8">
    <source>
        <dbReference type="Pfam" id="PF02770"/>
    </source>
</evidence>
<dbReference type="SUPFAM" id="SSF47203">
    <property type="entry name" value="Acyl-CoA dehydrogenase C-terminal domain-like"/>
    <property type="match status" value="1"/>
</dbReference>
<dbReference type="InterPro" id="IPR046373">
    <property type="entry name" value="Acyl-CoA_Oxase/DH_mid-dom_sf"/>
</dbReference>
<evidence type="ECO:0000313" key="11">
    <source>
        <dbReference type="Proteomes" id="UP000192527"/>
    </source>
</evidence>
<dbReference type="FunFam" id="1.20.140.10:FF:000001">
    <property type="entry name" value="Acyl-CoA dehydrogenase"/>
    <property type="match status" value="1"/>
</dbReference>
<evidence type="ECO:0000256" key="6">
    <source>
        <dbReference type="RuleBase" id="RU362125"/>
    </source>
</evidence>
<dbReference type="AlphaFoldDB" id="A0A1W5ZR84"/>
<evidence type="ECO:0000256" key="3">
    <source>
        <dbReference type="ARBA" id="ARBA00022630"/>
    </source>
</evidence>
<dbReference type="InterPro" id="IPR006089">
    <property type="entry name" value="Acyl-CoA_DH_CS"/>
</dbReference>
<reference evidence="10 11" key="1">
    <citation type="submission" date="2017-04" db="EMBL/GenBank/DDBJ databases">
        <title>The whole genome sequencing and assembly of Halobacillus mangrovi strain.</title>
        <authorList>
            <person name="Lee S.-J."/>
            <person name="Park M.-K."/>
            <person name="Kim J.-Y."/>
            <person name="Lee Y.-J."/>
            <person name="Yi H."/>
            <person name="Bahn Y.-S."/>
            <person name="Kim J.F."/>
            <person name="Lee D.-W."/>
        </authorList>
    </citation>
    <scope>NUCLEOTIDE SEQUENCE [LARGE SCALE GENOMIC DNA]</scope>
    <source>
        <strain evidence="10 11">KTB 131</strain>
    </source>
</reference>
<dbReference type="FunFam" id="1.10.540.10:FF:000009">
    <property type="entry name" value="Probable acyl-CoA dehydrogenase"/>
    <property type="match status" value="1"/>
</dbReference>
<dbReference type="InterPro" id="IPR006091">
    <property type="entry name" value="Acyl-CoA_Oxase/DH_mid-dom"/>
</dbReference>
<evidence type="ECO:0000259" key="7">
    <source>
        <dbReference type="Pfam" id="PF00441"/>
    </source>
</evidence>
<comment type="cofactor">
    <cofactor evidence="1 6">
        <name>FAD</name>
        <dbReference type="ChEBI" id="CHEBI:57692"/>
    </cofactor>
</comment>
<name>A0A1W5ZR84_9BACI</name>
<evidence type="ECO:0000256" key="5">
    <source>
        <dbReference type="ARBA" id="ARBA00023002"/>
    </source>
</evidence>
<dbReference type="InterPro" id="IPR036250">
    <property type="entry name" value="AcylCo_DH-like_C"/>
</dbReference>
<dbReference type="Proteomes" id="UP000192527">
    <property type="component" value="Chromosome"/>
</dbReference>
<dbReference type="Pfam" id="PF02770">
    <property type="entry name" value="Acyl-CoA_dh_M"/>
    <property type="match status" value="1"/>
</dbReference>
<keyword evidence="5 6" id="KW-0560">Oxidoreductase</keyword>
<feature type="domain" description="Acyl-CoA dehydrogenase/oxidase C-terminal" evidence="7">
    <location>
        <begin position="231"/>
        <end position="379"/>
    </location>
</feature>
<dbReference type="OrthoDB" id="9802447at2"/>
<dbReference type="InterPro" id="IPR009100">
    <property type="entry name" value="AcylCoA_DH/oxidase_NM_dom_sf"/>
</dbReference>
<keyword evidence="11" id="KW-1185">Reference proteome</keyword>
<proteinExistence type="inferred from homology"/>
<dbReference type="STRING" id="402384.HM131_02745"/>
<dbReference type="FunFam" id="2.40.110.10:FF:000002">
    <property type="entry name" value="Acyl-CoA dehydrogenase fadE12"/>
    <property type="match status" value="1"/>
</dbReference>
<sequence>MKAPYIKEEHEILRRSLRKFLDKEAYPYFEEWEKQGGIPRTFWQKLGQNGYLCPWLEEEYGGFEADFGYSVVINEELEKVGTGLIGIGLHNDIVVPYLHSYGTKQQKKKWLPKCTTGELITAIAMTEPGAGSDLASIRTTAVKSENYYILNGEKTFITNGVHADLVVVVCKTDPKASPAHKGISLMIVEKDTPGFKRGKKLDKIGLHSQDTSELIFEDAKVPAENLLGQEGQGFYYLMNQLQQERLIVGIGAIAACERMLDLTVNYVKERQAFGKTIASFQNTQFTLAELQTEVEIGRTFLDRTIESHMKGEDVVKEVSMAKWWTTDLVKKVAMKCMHLHGGYGYMEEYEIARRFRDAPVTAIYAGSNEIMKSIIAKKMGLE</sequence>
<feature type="domain" description="Acyl-CoA dehydrogenase/oxidase N-terminal" evidence="9">
    <location>
        <begin position="8"/>
        <end position="118"/>
    </location>
</feature>
<accession>A0A1W5ZR84</accession>
<dbReference type="Gene3D" id="1.20.140.10">
    <property type="entry name" value="Butyryl-CoA Dehydrogenase, subunit A, domain 3"/>
    <property type="match status" value="1"/>
</dbReference>
<dbReference type="RefSeq" id="WP_085027705.1">
    <property type="nucleotide sequence ID" value="NZ_CP020772.1"/>
</dbReference>
<dbReference type="SUPFAM" id="SSF56645">
    <property type="entry name" value="Acyl-CoA dehydrogenase NM domain-like"/>
    <property type="match status" value="1"/>
</dbReference>
<keyword evidence="3 6" id="KW-0285">Flavoprotein</keyword>
<evidence type="ECO:0000313" key="10">
    <source>
        <dbReference type="EMBL" id="ARI75810.1"/>
    </source>
</evidence>
<dbReference type="InterPro" id="IPR037069">
    <property type="entry name" value="AcylCoA_DH/ox_N_sf"/>
</dbReference>
<feature type="domain" description="Acyl-CoA oxidase/dehydrogenase middle" evidence="8">
    <location>
        <begin position="122"/>
        <end position="218"/>
    </location>
</feature>